<proteinExistence type="predicted"/>
<dbReference type="GO" id="GO:0016020">
    <property type="term" value="C:membrane"/>
    <property type="evidence" value="ECO:0007669"/>
    <property type="project" value="TreeGrafter"/>
</dbReference>
<accession>A0A6G1GQQ4</accession>
<organism evidence="3 4">
    <name type="scientific">Aulographum hederae CBS 113979</name>
    <dbReference type="NCBI Taxonomy" id="1176131"/>
    <lineage>
        <taxon>Eukaryota</taxon>
        <taxon>Fungi</taxon>
        <taxon>Dikarya</taxon>
        <taxon>Ascomycota</taxon>
        <taxon>Pezizomycotina</taxon>
        <taxon>Dothideomycetes</taxon>
        <taxon>Pleosporomycetidae</taxon>
        <taxon>Aulographales</taxon>
        <taxon>Aulographaceae</taxon>
    </lineage>
</organism>
<feature type="region of interest" description="Disordered" evidence="1">
    <location>
        <begin position="84"/>
        <end position="107"/>
    </location>
</feature>
<keyword evidence="4" id="KW-1185">Reference proteome</keyword>
<evidence type="ECO:0000256" key="1">
    <source>
        <dbReference type="SAM" id="MobiDB-lite"/>
    </source>
</evidence>
<dbReference type="EMBL" id="ML977178">
    <property type="protein sequence ID" value="KAF1983097.1"/>
    <property type="molecule type" value="Genomic_DNA"/>
</dbReference>
<dbReference type="PANTHER" id="PTHR43798">
    <property type="entry name" value="MONOACYLGLYCEROL LIPASE"/>
    <property type="match status" value="1"/>
</dbReference>
<dbReference type="InterPro" id="IPR029058">
    <property type="entry name" value="AB_hydrolase_fold"/>
</dbReference>
<dbReference type="SUPFAM" id="SSF53474">
    <property type="entry name" value="alpha/beta-Hydrolases"/>
    <property type="match status" value="1"/>
</dbReference>
<evidence type="ECO:0000259" key="2">
    <source>
        <dbReference type="Pfam" id="PF12697"/>
    </source>
</evidence>
<dbReference type="Pfam" id="PF12697">
    <property type="entry name" value="Abhydrolase_6"/>
    <property type="match status" value="1"/>
</dbReference>
<dbReference type="InterPro" id="IPR000073">
    <property type="entry name" value="AB_hydrolase_1"/>
</dbReference>
<name>A0A6G1GQQ4_9PEZI</name>
<dbReference type="OrthoDB" id="3466836at2759"/>
<feature type="domain" description="AB hydrolase-1" evidence="2">
    <location>
        <begin position="44"/>
        <end position="330"/>
    </location>
</feature>
<protein>
    <recommendedName>
        <fullName evidence="2">AB hydrolase-1 domain-containing protein</fullName>
    </recommendedName>
</protein>
<dbReference type="Gene3D" id="3.40.50.1820">
    <property type="entry name" value="alpha/beta hydrolase"/>
    <property type="match status" value="1"/>
</dbReference>
<reference evidence="3" key="1">
    <citation type="journal article" date="2020" name="Stud. Mycol.">
        <title>101 Dothideomycetes genomes: a test case for predicting lifestyles and emergence of pathogens.</title>
        <authorList>
            <person name="Haridas S."/>
            <person name="Albert R."/>
            <person name="Binder M."/>
            <person name="Bloem J."/>
            <person name="Labutti K."/>
            <person name="Salamov A."/>
            <person name="Andreopoulos B."/>
            <person name="Baker S."/>
            <person name="Barry K."/>
            <person name="Bills G."/>
            <person name="Bluhm B."/>
            <person name="Cannon C."/>
            <person name="Castanera R."/>
            <person name="Culley D."/>
            <person name="Daum C."/>
            <person name="Ezra D."/>
            <person name="Gonzalez J."/>
            <person name="Henrissat B."/>
            <person name="Kuo A."/>
            <person name="Liang C."/>
            <person name="Lipzen A."/>
            <person name="Lutzoni F."/>
            <person name="Magnuson J."/>
            <person name="Mondo S."/>
            <person name="Nolan M."/>
            <person name="Ohm R."/>
            <person name="Pangilinan J."/>
            <person name="Park H.-J."/>
            <person name="Ramirez L."/>
            <person name="Alfaro M."/>
            <person name="Sun H."/>
            <person name="Tritt A."/>
            <person name="Yoshinaga Y."/>
            <person name="Zwiers L.-H."/>
            <person name="Turgeon B."/>
            <person name="Goodwin S."/>
            <person name="Spatafora J."/>
            <person name="Crous P."/>
            <person name="Grigoriev I."/>
        </authorList>
    </citation>
    <scope>NUCLEOTIDE SEQUENCE</scope>
    <source>
        <strain evidence="3">CBS 113979</strain>
    </source>
</reference>
<dbReference type="Proteomes" id="UP000800041">
    <property type="component" value="Unassembled WGS sequence"/>
</dbReference>
<evidence type="ECO:0000313" key="3">
    <source>
        <dbReference type="EMBL" id="KAF1983097.1"/>
    </source>
</evidence>
<sequence length="350" mass="37773">MEDGTVYLDHKPNAGLRYTYISNAPADFSENLDTSPSSSHPVLLVFLNGLMLPQIGWRPTLEALIQNVQDKNQSRPYMLSYDRYGQGDSDPDPLDAVPGAEKGHAHDARDAVKDLHQLISHFVSKKLNLPLSTPSATSSSPSQPAIILVANSIGAAIARLYAYEYPNTVSGILLLDSIISNTDFTSLFPDVDAPSFDPSTLPPGITSDQVRTARENYTAIFHPSVPNKEGLSRRNLASLLPSPSEPSLVGPGGKGPRLTVVGHDPETFAEQGLVGSMQTPVEITKTYVQPVWGRYNEGLLGITGEERTRGVVVAKGCGHFIQRDDPDFVVGEIVSLVGLMEADMKGRGKN</sequence>
<dbReference type="InterPro" id="IPR050266">
    <property type="entry name" value="AB_hydrolase_sf"/>
</dbReference>
<gene>
    <name evidence="3" type="ORF">K402DRAFT_383605</name>
</gene>
<dbReference type="AlphaFoldDB" id="A0A6G1GQQ4"/>
<dbReference type="PANTHER" id="PTHR43798:SF33">
    <property type="entry name" value="HYDROLASE, PUTATIVE (AFU_ORTHOLOGUE AFUA_2G14860)-RELATED"/>
    <property type="match status" value="1"/>
</dbReference>
<evidence type="ECO:0000313" key="4">
    <source>
        <dbReference type="Proteomes" id="UP000800041"/>
    </source>
</evidence>